<evidence type="ECO:0000313" key="4">
    <source>
        <dbReference type="Proteomes" id="UP001589832"/>
    </source>
</evidence>
<dbReference type="GO" id="GO:0016757">
    <property type="term" value="F:glycosyltransferase activity"/>
    <property type="evidence" value="ECO:0007669"/>
    <property type="project" value="UniProtKB-KW"/>
</dbReference>
<feature type="domain" description="Glycosyltransferase subfamily 4-like N-terminal" evidence="2">
    <location>
        <begin position="13"/>
        <end position="147"/>
    </location>
</feature>
<feature type="domain" description="Glycosyl transferase family 1" evidence="1">
    <location>
        <begin position="173"/>
        <end position="332"/>
    </location>
</feature>
<dbReference type="SUPFAM" id="SSF53756">
    <property type="entry name" value="UDP-Glycosyltransferase/glycogen phosphorylase"/>
    <property type="match status" value="1"/>
</dbReference>
<dbReference type="RefSeq" id="WP_386063888.1">
    <property type="nucleotide sequence ID" value="NZ_JBHLTQ010000005.1"/>
</dbReference>
<sequence length="359" mass="40845">MRIIQIIDSLEAGGAERVAVNYANGLSSLRIQSYICVTRKEGLLKQNLSSNVGYIFLNKKSTLDLNAFLKLKKYITKNKIDILHAHSTSYFIAVVMKFFNPKLKIVWHDHYGNSEFLSVRPYKLLKLSSFFFNYILSVNPKLADWARLKLSCKNIEYVKNYPILSSSATDNTKLKGKDGKRVVCLANLREQKNHLMLLEAFKTVTQDHPDWSLHCIGKNFEDDYANSVFNKVRDLNLDSNVYFYNSKSDILNILQQCQVGVLVSKSEGLPLSLLEYGLAKLPVIATDVGDCRSLINDSNLGILIEDINKQTISEAITKFITNEDSAQLCANNYMIKINKEYSENAVLDKLKKIYKTIIE</sequence>
<protein>
    <submittedName>
        <fullName evidence="3">Glycosyltransferase</fullName>
        <ecNumber evidence="3">2.4.-.-</ecNumber>
    </submittedName>
</protein>
<dbReference type="Gene3D" id="3.40.50.2000">
    <property type="entry name" value="Glycogen Phosphorylase B"/>
    <property type="match status" value="2"/>
</dbReference>
<organism evidence="3 4">
    <name type="scientific">Winogradskyella pulchriflava</name>
    <dbReference type="NCBI Taxonomy" id="1110688"/>
    <lineage>
        <taxon>Bacteria</taxon>
        <taxon>Pseudomonadati</taxon>
        <taxon>Bacteroidota</taxon>
        <taxon>Flavobacteriia</taxon>
        <taxon>Flavobacteriales</taxon>
        <taxon>Flavobacteriaceae</taxon>
        <taxon>Winogradskyella</taxon>
    </lineage>
</organism>
<dbReference type="PANTHER" id="PTHR12526">
    <property type="entry name" value="GLYCOSYLTRANSFERASE"/>
    <property type="match status" value="1"/>
</dbReference>
<dbReference type="Pfam" id="PF00534">
    <property type="entry name" value="Glycos_transf_1"/>
    <property type="match status" value="1"/>
</dbReference>
<comment type="caution">
    <text evidence="3">The sequence shown here is derived from an EMBL/GenBank/DDBJ whole genome shotgun (WGS) entry which is preliminary data.</text>
</comment>
<gene>
    <name evidence="3" type="ORF">ACFFGA_11145</name>
</gene>
<dbReference type="InterPro" id="IPR001296">
    <property type="entry name" value="Glyco_trans_1"/>
</dbReference>
<dbReference type="CDD" id="cd03811">
    <property type="entry name" value="GT4_GT28_WabH-like"/>
    <property type="match status" value="1"/>
</dbReference>
<name>A0ABV6QB64_9FLAO</name>
<evidence type="ECO:0000259" key="1">
    <source>
        <dbReference type="Pfam" id="PF00534"/>
    </source>
</evidence>
<reference evidence="3 4" key="1">
    <citation type="submission" date="2024-09" db="EMBL/GenBank/DDBJ databases">
        <authorList>
            <person name="Sun Q."/>
            <person name="Mori K."/>
        </authorList>
    </citation>
    <scope>NUCLEOTIDE SEQUENCE [LARGE SCALE GENOMIC DNA]</scope>
    <source>
        <strain evidence="3 4">NCAIM B.02481</strain>
    </source>
</reference>
<keyword evidence="3" id="KW-0328">Glycosyltransferase</keyword>
<keyword evidence="4" id="KW-1185">Reference proteome</keyword>
<accession>A0ABV6QB64</accession>
<proteinExistence type="predicted"/>
<dbReference type="Proteomes" id="UP001589832">
    <property type="component" value="Unassembled WGS sequence"/>
</dbReference>
<evidence type="ECO:0000259" key="2">
    <source>
        <dbReference type="Pfam" id="PF13439"/>
    </source>
</evidence>
<evidence type="ECO:0000313" key="3">
    <source>
        <dbReference type="EMBL" id="MFC0605112.1"/>
    </source>
</evidence>
<dbReference type="Pfam" id="PF13439">
    <property type="entry name" value="Glyco_transf_4"/>
    <property type="match status" value="1"/>
</dbReference>
<dbReference type="EMBL" id="JBHLTQ010000005">
    <property type="protein sequence ID" value="MFC0605112.1"/>
    <property type="molecule type" value="Genomic_DNA"/>
</dbReference>
<dbReference type="EC" id="2.4.-.-" evidence="3"/>
<keyword evidence="3" id="KW-0808">Transferase</keyword>
<dbReference type="InterPro" id="IPR028098">
    <property type="entry name" value="Glyco_trans_4-like_N"/>
</dbReference>